<sequence>MGDQPSPRPSQDEYAEARSSKFRFKPASSSRSKRTCQRSRDTDERMPSKRRSRSRHGSPQRRERDSKRRRSRKTESRHSVYEHTFSEKNGEYSDPAHRHRESLYDDLYSEASTSHHLDSAATFRESLFDALADDEGAAYWEGVYGQPIHSYPNVKPGPKGELEQMDDAEYADYVRRKMWEKSHEHILEEREAKERECRQKGKTKARLHEEAAKAEAERQAFQRRVEASLKRGEERKKAKEAEAAWSIYLRKWDQLKSNSLLSQETEDTVRELIPWPVVSGKRRHVTNEEIEYFLQNSSAWRADATAMLKAERVRWHPDKVQQRFGQHIDSATMQSVTAVFQVIDKLWNDRKVGGVI</sequence>
<dbReference type="InterPro" id="IPR038753">
    <property type="entry name" value="NFKBIL1"/>
</dbReference>
<organism evidence="8 9">
    <name type="scientific">Clohesyomyces aquaticus</name>
    <dbReference type="NCBI Taxonomy" id="1231657"/>
    <lineage>
        <taxon>Eukaryota</taxon>
        <taxon>Fungi</taxon>
        <taxon>Dikarya</taxon>
        <taxon>Ascomycota</taxon>
        <taxon>Pezizomycotina</taxon>
        <taxon>Dothideomycetes</taxon>
        <taxon>Pleosporomycetidae</taxon>
        <taxon>Pleosporales</taxon>
        <taxon>Lindgomycetaceae</taxon>
        <taxon>Clohesyomyces</taxon>
    </lineage>
</organism>
<evidence type="ECO:0000256" key="5">
    <source>
        <dbReference type="ARBA" id="ARBA00023242"/>
    </source>
</evidence>
<comment type="subcellular location">
    <subcellularLocation>
        <location evidence="1">Nucleus</location>
    </subcellularLocation>
</comment>
<evidence type="ECO:0000256" key="6">
    <source>
        <dbReference type="SAM" id="Coils"/>
    </source>
</evidence>
<dbReference type="PANTHER" id="PTHR15263">
    <property type="entry name" value="I-KAPPA-B-LIKE PROTEIN IKBL"/>
    <property type="match status" value="1"/>
</dbReference>
<keyword evidence="4" id="KW-0040">ANK repeat</keyword>
<proteinExistence type="predicted"/>
<evidence type="ECO:0000313" key="8">
    <source>
        <dbReference type="EMBL" id="ORY05151.1"/>
    </source>
</evidence>
<keyword evidence="6" id="KW-0175">Coiled coil</keyword>
<evidence type="ECO:0000256" key="1">
    <source>
        <dbReference type="ARBA" id="ARBA00004123"/>
    </source>
</evidence>
<dbReference type="EMBL" id="MCFA01000128">
    <property type="protein sequence ID" value="ORY05151.1"/>
    <property type="molecule type" value="Genomic_DNA"/>
</dbReference>
<feature type="compositionally biased region" description="Basic and acidic residues" evidence="7">
    <location>
        <begin position="38"/>
        <end position="47"/>
    </location>
</feature>
<evidence type="ECO:0000313" key="9">
    <source>
        <dbReference type="Proteomes" id="UP000193144"/>
    </source>
</evidence>
<feature type="compositionally biased region" description="Basic and acidic residues" evidence="7">
    <location>
        <begin position="73"/>
        <end position="96"/>
    </location>
</feature>
<reference evidence="8 9" key="1">
    <citation type="submission" date="2016-07" db="EMBL/GenBank/DDBJ databases">
        <title>Pervasive Adenine N6-methylation of Active Genes in Fungi.</title>
        <authorList>
            <consortium name="DOE Joint Genome Institute"/>
            <person name="Mondo S.J."/>
            <person name="Dannebaum R.O."/>
            <person name="Kuo R.C."/>
            <person name="Labutti K."/>
            <person name="Haridas S."/>
            <person name="Kuo A."/>
            <person name="Salamov A."/>
            <person name="Ahrendt S.R."/>
            <person name="Lipzen A."/>
            <person name="Sullivan W."/>
            <person name="Andreopoulos W.B."/>
            <person name="Clum A."/>
            <person name="Lindquist E."/>
            <person name="Daum C."/>
            <person name="Ramamoorthy G.K."/>
            <person name="Gryganskyi A."/>
            <person name="Culley D."/>
            <person name="Magnuson J.K."/>
            <person name="James T.Y."/>
            <person name="O'Malley M.A."/>
            <person name="Stajich J.E."/>
            <person name="Spatafora J.W."/>
            <person name="Visel A."/>
            <person name="Grigoriev I.V."/>
        </authorList>
    </citation>
    <scope>NUCLEOTIDE SEQUENCE [LARGE SCALE GENOMIC DNA]</scope>
    <source>
        <strain evidence="8 9">CBS 115471</strain>
    </source>
</reference>
<gene>
    <name evidence="8" type="ORF">BCR34DRAFT_626895</name>
</gene>
<evidence type="ECO:0000256" key="7">
    <source>
        <dbReference type="SAM" id="MobiDB-lite"/>
    </source>
</evidence>
<keyword evidence="5" id="KW-0539">Nucleus</keyword>
<keyword evidence="9" id="KW-1185">Reference proteome</keyword>
<evidence type="ECO:0000256" key="3">
    <source>
        <dbReference type="ARBA" id="ARBA00022737"/>
    </source>
</evidence>
<keyword evidence="3" id="KW-0677">Repeat</keyword>
<feature type="compositionally biased region" description="Basic residues" evidence="7">
    <location>
        <begin position="48"/>
        <end position="59"/>
    </location>
</feature>
<dbReference type="PANTHER" id="PTHR15263:SF1">
    <property type="entry name" value="NF-KAPPA-B INHIBITOR-LIKE PROTEIN 1"/>
    <property type="match status" value="1"/>
</dbReference>
<keyword evidence="2" id="KW-0597">Phosphoprotein</keyword>
<accession>A0A1Y1Z4G0</accession>
<dbReference type="Proteomes" id="UP000193144">
    <property type="component" value="Unassembled WGS sequence"/>
</dbReference>
<evidence type="ECO:0000256" key="2">
    <source>
        <dbReference type="ARBA" id="ARBA00022553"/>
    </source>
</evidence>
<dbReference type="AlphaFoldDB" id="A0A1Y1Z4G0"/>
<protein>
    <submittedName>
        <fullName evidence="8">Uncharacterized protein</fullName>
    </submittedName>
</protein>
<comment type="caution">
    <text evidence="8">The sequence shown here is derived from an EMBL/GenBank/DDBJ whole genome shotgun (WGS) entry which is preliminary data.</text>
</comment>
<feature type="region of interest" description="Disordered" evidence="7">
    <location>
        <begin position="1"/>
        <end position="98"/>
    </location>
</feature>
<dbReference type="GO" id="GO:0005634">
    <property type="term" value="C:nucleus"/>
    <property type="evidence" value="ECO:0007669"/>
    <property type="project" value="UniProtKB-SubCell"/>
</dbReference>
<evidence type="ECO:0000256" key="4">
    <source>
        <dbReference type="ARBA" id="ARBA00023043"/>
    </source>
</evidence>
<dbReference type="GO" id="GO:0043124">
    <property type="term" value="P:negative regulation of canonical NF-kappaB signal transduction"/>
    <property type="evidence" value="ECO:0007669"/>
    <property type="project" value="InterPro"/>
</dbReference>
<name>A0A1Y1Z4G0_9PLEO</name>
<feature type="coiled-coil region" evidence="6">
    <location>
        <begin position="204"/>
        <end position="242"/>
    </location>
</feature>
<dbReference type="OrthoDB" id="412109at2759"/>